<dbReference type="EMBL" id="RQTK01000008">
    <property type="protein sequence ID" value="RUS91627.1"/>
    <property type="molecule type" value="Genomic_DNA"/>
</dbReference>
<comment type="caution">
    <text evidence="3">The sequence shown here is derived from an EMBL/GenBank/DDBJ whole genome shotgun (WGS) entry which is preliminary data.</text>
</comment>
<gene>
    <name evidence="3" type="ORF">EGW08_000600</name>
</gene>
<reference evidence="3 4" key="1">
    <citation type="submission" date="2019-01" db="EMBL/GenBank/DDBJ databases">
        <title>A draft genome assembly of the solar-powered sea slug Elysia chlorotica.</title>
        <authorList>
            <person name="Cai H."/>
            <person name="Li Q."/>
            <person name="Fang X."/>
            <person name="Li J."/>
            <person name="Curtis N.E."/>
            <person name="Altenburger A."/>
            <person name="Shibata T."/>
            <person name="Feng M."/>
            <person name="Maeda T."/>
            <person name="Schwartz J.A."/>
            <person name="Shigenobu S."/>
            <person name="Lundholm N."/>
            <person name="Nishiyama T."/>
            <person name="Yang H."/>
            <person name="Hasebe M."/>
            <person name="Li S."/>
            <person name="Pierce S.K."/>
            <person name="Wang J."/>
        </authorList>
    </citation>
    <scope>NUCLEOTIDE SEQUENCE [LARGE SCALE GENOMIC DNA]</scope>
    <source>
        <strain evidence="3">EC2010</strain>
        <tissue evidence="3">Whole organism of an adult</tissue>
    </source>
</reference>
<feature type="signal peptide" evidence="2">
    <location>
        <begin position="1"/>
        <end position="24"/>
    </location>
</feature>
<evidence type="ECO:0000256" key="1">
    <source>
        <dbReference type="SAM" id="MobiDB-lite"/>
    </source>
</evidence>
<feature type="compositionally biased region" description="Polar residues" evidence="1">
    <location>
        <begin position="146"/>
        <end position="160"/>
    </location>
</feature>
<protein>
    <recommendedName>
        <fullName evidence="5">SEA domain-containing protein</fullName>
    </recommendedName>
</protein>
<dbReference type="Proteomes" id="UP000271974">
    <property type="component" value="Unassembled WGS sequence"/>
</dbReference>
<feature type="compositionally biased region" description="Basic and acidic residues" evidence="1">
    <location>
        <begin position="252"/>
        <end position="266"/>
    </location>
</feature>
<dbReference type="OrthoDB" id="6157656at2759"/>
<keyword evidence="4" id="KW-1185">Reference proteome</keyword>
<sequence length="695" mass="75397">MPLMSQWVTAVVVCLLVCIQLNNGQDQTQHYKNQSPVYKYTITDAFVVMVRDFMSDSQQPGESKLVAEFPLPVESVPGAVAVLELIASHLDKVKVKDENTFNETSESNKTFNGTIESGNTFNDTPKSGNTFNESTESSNTRHSDSSEIATNTTESETANKTLGKDHGGLINIENINKNSHNKNNKDVSHKTGGFQSSSPHNDRHISKRKRRDAKDPDISNNEILNANDDNDVLCGNMSMENGSSSGNSSNLCRDHPNYNASDDKNGNETRSALFEVVKNISTSSSSDTNPMANNNNSDGEINSLSENDTTSTHNIAKTRSLNSQPNNINNKRVNKNSISNTTNNKVSINTITEYSNSGSSDNSRDDTDNEATNISIQIGKDFRVIKEHKGVGAPSLFAQAEIEKVSDQVQKQLISFLTRRFLQRNGLNQAATLLDIQTYYSQVLRATNERYLSATSGSFSVTLTLSGIFVAETAVASPWTELFKDSAGNVNPVIASPSFASFALGLNVTFPHDLPVLFTGYNLLIDSTTPSPGYTPIPGFLCSVIGVVWLQDTLNELTPRNLARFSAQSIGIQNDGANGCSNDNLFVMSTSSLLPSSASQASNPWSFSSCSVSELASSLGKALASSLDNNALACTKQTSSLFPFNTAPFLGELFGQRYDADSQCANVQRPVSRFCRLCLRGQCVSSLFAPLRPVS</sequence>
<feature type="compositionally biased region" description="Polar residues" evidence="1">
    <location>
        <begin position="101"/>
        <end position="138"/>
    </location>
</feature>
<evidence type="ECO:0000256" key="2">
    <source>
        <dbReference type="SAM" id="SignalP"/>
    </source>
</evidence>
<feature type="compositionally biased region" description="Low complexity" evidence="1">
    <location>
        <begin position="235"/>
        <end position="250"/>
    </location>
</feature>
<dbReference type="InterPro" id="IPR024079">
    <property type="entry name" value="MetalloPept_cat_dom_sf"/>
</dbReference>
<feature type="compositionally biased region" description="Polar residues" evidence="1">
    <location>
        <begin position="280"/>
        <end position="325"/>
    </location>
</feature>
<dbReference type="AlphaFoldDB" id="A0A433UCM0"/>
<dbReference type="Gene3D" id="3.40.390.10">
    <property type="entry name" value="Collagenase (Catalytic Domain)"/>
    <property type="match status" value="1"/>
</dbReference>
<feature type="region of interest" description="Disordered" evidence="1">
    <location>
        <begin position="280"/>
        <end position="344"/>
    </location>
</feature>
<feature type="chain" id="PRO_5019227123" description="SEA domain-containing protein" evidence="2">
    <location>
        <begin position="25"/>
        <end position="695"/>
    </location>
</feature>
<evidence type="ECO:0008006" key="5">
    <source>
        <dbReference type="Google" id="ProtNLM"/>
    </source>
</evidence>
<accession>A0A433UCM0</accession>
<dbReference type="GO" id="GO:0008237">
    <property type="term" value="F:metallopeptidase activity"/>
    <property type="evidence" value="ECO:0007669"/>
    <property type="project" value="InterPro"/>
</dbReference>
<feature type="region of interest" description="Disordered" evidence="1">
    <location>
        <begin position="100"/>
        <end position="266"/>
    </location>
</feature>
<evidence type="ECO:0000313" key="3">
    <source>
        <dbReference type="EMBL" id="RUS91627.1"/>
    </source>
</evidence>
<name>A0A433UCM0_ELYCH</name>
<keyword evidence="2" id="KW-0732">Signal</keyword>
<dbReference type="SUPFAM" id="SSF55486">
    <property type="entry name" value="Metalloproteases ('zincins'), catalytic domain"/>
    <property type="match status" value="1"/>
</dbReference>
<proteinExistence type="predicted"/>
<organism evidence="3 4">
    <name type="scientific">Elysia chlorotica</name>
    <name type="common">Eastern emerald elysia</name>
    <name type="synonym">Sea slug</name>
    <dbReference type="NCBI Taxonomy" id="188477"/>
    <lineage>
        <taxon>Eukaryota</taxon>
        <taxon>Metazoa</taxon>
        <taxon>Spiralia</taxon>
        <taxon>Lophotrochozoa</taxon>
        <taxon>Mollusca</taxon>
        <taxon>Gastropoda</taxon>
        <taxon>Heterobranchia</taxon>
        <taxon>Euthyneura</taxon>
        <taxon>Panpulmonata</taxon>
        <taxon>Sacoglossa</taxon>
        <taxon>Placobranchoidea</taxon>
        <taxon>Plakobranchidae</taxon>
        <taxon>Elysia</taxon>
    </lineage>
</organism>
<feature type="compositionally biased region" description="Low complexity" evidence="1">
    <location>
        <begin position="326"/>
        <end position="344"/>
    </location>
</feature>
<evidence type="ECO:0000313" key="4">
    <source>
        <dbReference type="Proteomes" id="UP000271974"/>
    </source>
</evidence>